<keyword evidence="5" id="KW-1185">Reference proteome</keyword>
<evidence type="ECO:0000313" key="4">
    <source>
        <dbReference type="EMBL" id="CAI4032107.1"/>
    </source>
</evidence>
<dbReference type="CDD" id="cd17535">
    <property type="entry name" value="REC_NarL-like"/>
    <property type="match status" value="1"/>
</dbReference>
<dbReference type="Pfam" id="PF00072">
    <property type="entry name" value="Response_reg"/>
    <property type="match status" value="1"/>
</dbReference>
<accession>A0AA86MZT2</accession>
<sequence length="157" mass="16911">MANQSITTPCQSPDHGAAFRPRVIFADDNAQFLDHAVQLMADECDILGTVSDGVAAVELVERLIPDIAVLDITMPIMDGLDVARRLRADGVQTKIIFLTVHDDPDYLREALDVGATGYVVKQRLVSDLPQAIQASLAGRRFVSATPNLQSIGSGENP</sequence>
<dbReference type="Proteomes" id="UP001179121">
    <property type="component" value="Chromosome"/>
</dbReference>
<dbReference type="PROSITE" id="PS50110">
    <property type="entry name" value="RESPONSE_REGULATORY"/>
    <property type="match status" value="1"/>
</dbReference>
<feature type="modified residue" description="4-aspartylphosphate" evidence="2">
    <location>
        <position position="71"/>
    </location>
</feature>
<organism evidence="4 5">
    <name type="scientific">Nitrospira tepida</name>
    <dbReference type="NCBI Taxonomy" id="2973512"/>
    <lineage>
        <taxon>Bacteria</taxon>
        <taxon>Pseudomonadati</taxon>
        <taxon>Nitrospirota</taxon>
        <taxon>Nitrospiria</taxon>
        <taxon>Nitrospirales</taxon>
        <taxon>Nitrospiraceae</taxon>
        <taxon>Nitrospira</taxon>
    </lineage>
</organism>
<proteinExistence type="predicted"/>
<gene>
    <name evidence="4" type="ORF">DNFV4_02532</name>
</gene>
<dbReference type="InterPro" id="IPR001789">
    <property type="entry name" value="Sig_transdc_resp-reg_receiver"/>
</dbReference>
<dbReference type="InterPro" id="IPR039420">
    <property type="entry name" value="WalR-like"/>
</dbReference>
<reference evidence="4" key="1">
    <citation type="submission" date="2022-10" db="EMBL/GenBank/DDBJ databases">
        <authorList>
            <person name="Koch H."/>
        </authorList>
    </citation>
    <scope>NUCLEOTIDE SEQUENCE</scope>
    <source>
        <strain evidence="4">DNF</strain>
    </source>
</reference>
<dbReference type="Gene3D" id="3.40.50.2300">
    <property type="match status" value="1"/>
</dbReference>
<dbReference type="GO" id="GO:0003677">
    <property type="term" value="F:DNA binding"/>
    <property type="evidence" value="ECO:0007669"/>
    <property type="project" value="UniProtKB-KW"/>
</dbReference>
<evidence type="ECO:0000259" key="3">
    <source>
        <dbReference type="PROSITE" id="PS50110"/>
    </source>
</evidence>
<dbReference type="KEGG" id="nti:DNFV4_02532"/>
<protein>
    <recommendedName>
        <fullName evidence="3">Response regulatory domain-containing protein</fullName>
    </recommendedName>
</protein>
<dbReference type="InterPro" id="IPR058245">
    <property type="entry name" value="NreC/VraR/RcsB-like_REC"/>
</dbReference>
<evidence type="ECO:0000256" key="1">
    <source>
        <dbReference type="ARBA" id="ARBA00023125"/>
    </source>
</evidence>
<evidence type="ECO:0000313" key="5">
    <source>
        <dbReference type="Proteomes" id="UP001179121"/>
    </source>
</evidence>
<dbReference type="SMART" id="SM00448">
    <property type="entry name" value="REC"/>
    <property type="match status" value="1"/>
</dbReference>
<dbReference type="SUPFAM" id="SSF52172">
    <property type="entry name" value="CheY-like"/>
    <property type="match status" value="1"/>
</dbReference>
<keyword evidence="2" id="KW-0597">Phosphoprotein</keyword>
<feature type="domain" description="Response regulatory" evidence="3">
    <location>
        <begin position="22"/>
        <end position="136"/>
    </location>
</feature>
<dbReference type="GO" id="GO:0000160">
    <property type="term" value="P:phosphorelay signal transduction system"/>
    <property type="evidence" value="ECO:0007669"/>
    <property type="project" value="InterPro"/>
</dbReference>
<keyword evidence="1" id="KW-0238">DNA-binding</keyword>
<dbReference type="PANTHER" id="PTHR43214">
    <property type="entry name" value="TWO-COMPONENT RESPONSE REGULATOR"/>
    <property type="match status" value="1"/>
</dbReference>
<dbReference type="AlphaFoldDB" id="A0AA86MZT2"/>
<dbReference type="InterPro" id="IPR011006">
    <property type="entry name" value="CheY-like_superfamily"/>
</dbReference>
<name>A0AA86MZT2_9BACT</name>
<dbReference type="EMBL" id="OX365700">
    <property type="protein sequence ID" value="CAI4032107.1"/>
    <property type="molecule type" value="Genomic_DNA"/>
</dbReference>
<dbReference type="RefSeq" id="WP_289268856.1">
    <property type="nucleotide sequence ID" value="NZ_OX365700.1"/>
</dbReference>
<evidence type="ECO:0000256" key="2">
    <source>
        <dbReference type="PROSITE-ProRule" id="PRU00169"/>
    </source>
</evidence>